<evidence type="ECO:0000256" key="1">
    <source>
        <dbReference type="SAM" id="SignalP"/>
    </source>
</evidence>
<gene>
    <name evidence="2" type="ORF">BU24DRAFT_482392</name>
</gene>
<protein>
    <submittedName>
        <fullName evidence="2">Uncharacterized protein</fullName>
    </submittedName>
</protein>
<dbReference type="EMBL" id="ML978070">
    <property type="protein sequence ID" value="KAF2014862.1"/>
    <property type="molecule type" value="Genomic_DNA"/>
</dbReference>
<keyword evidence="3" id="KW-1185">Reference proteome</keyword>
<dbReference type="OrthoDB" id="3432828at2759"/>
<dbReference type="AlphaFoldDB" id="A0A6A5XNZ3"/>
<feature type="signal peptide" evidence="1">
    <location>
        <begin position="1"/>
        <end position="18"/>
    </location>
</feature>
<dbReference type="RefSeq" id="XP_033383201.1">
    <property type="nucleotide sequence ID" value="XM_033533237.1"/>
</dbReference>
<dbReference type="Proteomes" id="UP000799778">
    <property type="component" value="Unassembled WGS sequence"/>
</dbReference>
<name>A0A6A5XNZ3_9PLEO</name>
<accession>A0A6A5XNZ3</accession>
<dbReference type="GeneID" id="54290634"/>
<feature type="chain" id="PRO_5025331629" evidence="1">
    <location>
        <begin position="19"/>
        <end position="219"/>
    </location>
</feature>
<evidence type="ECO:0000313" key="2">
    <source>
        <dbReference type="EMBL" id="KAF2014862.1"/>
    </source>
</evidence>
<sequence>MKLLNLLFVAFTLGGVSSATPTPKADAIEPITGTVIGTGVTEDGEPYTITSDFIELKDSKWRELSIACSAKQTSWAAPEANKSRTVAEMKNYPGNFTSLEKRQGTGASLNCNQWYSNKYCYCDGAISNRGDSYWGSQEFCSNNVNRNFRGEVYHVKWLPTVKIEYWAGNVCNYDRYIGTDCGDIFLDLIDWCQWTWMAAKGGIRNFDECLWFRFDVNSR</sequence>
<evidence type="ECO:0000313" key="3">
    <source>
        <dbReference type="Proteomes" id="UP000799778"/>
    </source>
</evidence>
<keyword evidence="1" id="KW-0732">Signal</keyword>
<organism evidence="2 3">
    <name type="scientific">Aaosphaeria arxii CBS 175.79</name>
    <dbReference type="NCBI Taxonomy" id="1450172"/>
    <lineage>
        <taxon>Eukaryota</taxon>
        <taxon>Fungi</taxon>
        <taxon>Dikarya</taxon>
        <taxon>Ascomycota</taxon>
        <taxon>Pezizomycotina</taxon>
        <taxon>Dothideomycetes</taxon>
        <taxon>Pleosporomycetidae</taxon>
        <taxon>Pleosporales</taxon>
        <taxon>Pleosporales incertae sedis</taxon>
        <taxon>Aaosphaeria</taxon>
    </lineage>
</organism>
<proteinExistence type="predicted"/>
<reference evidence="2" key="1">
    <citation type="journal article" date="2020" name="Stud. Mycol.">
        <title>101 Dothideomycetes genomes: a test case for predicting lifestyles and emergence of pathogens.</title>
        <authorList>
            <person name="Haridas S."/>
            <person name="Albert R."/>
            <person name="Binder M."/>
            <person name="Bloem J."/>
            <person name="Labutti K."/>
            <person name="Salamov A."/>
            <person name="Andreopoulos B."/>
            <person name="Baker S."/>
            <person name="Barry K."/>
            <person name="Bills G."/>
            <person name="Bluhm B."/>
            <person name="Cannon C."/>
            <person name="Castanera R."/>
            <person name="Culley D."/>
            <person name="Daum C."/>
            <person name="Ezra D."/>
            <person name="Gonzalez J."/>
            <person name="Henrissat B."/>
            <person name="Kuo A."/>
            <person name="Liang C."/>
            <person name="Lipzen A."/>
            <person name="Lutzoni F."/>
            <person name="Magnuson J."/>
            <person name="Mondo S."/>
            <person name="Nolan M."/>
            <person name="Ohm R."/>
            <person name="Pangilinan J."/>
            <person name="Park H.-J."/>
            <person name="Ramirez L."/>
            <person name="Alfaro M."/>
            <person name="Sun H."/>
            <person name="Tritt A."/>
            <person name="Yoshinaga Y."/>
            <person name="Zwiers L.-H."/>
            <person name="Turgeon B."/>
            <person name="Goodwin S."/>
            <person name="Spatafora J."/>
            <person name="Crous P."/>
            <person name="Grigoriev I."/>
        </authorList>
    </citation>
    <scope>NUCLEOTIDE SEQUENCE</scope>
    <source>
        <strain evidence="2">CBS 175.79</strain>
    </source>
</reference>